<dbReference type="InterPro" id="IPR029499">
    <property type="entry name" value="PduO-typ"/>
</dbReference>
<dbReference type="UniPathway" id="UPA00148">
    <property type="reaction ID" value="UER00233"/>
</dbReference>
<comment type="catalytic activity">
    <reaction evidence="4">
        <text>2 cob(II)alamin + reduced [electron-transfer flavoprotein] + 2 ATP = 2 adenosylcob(III)alamin + 2 triphosphate + oxidized [electron-transfer flavoprotein] + 3 H(+)</text>
        <dbReference type="Rhea" id="RHEA:28671"/>
        <dbReference type="Rhea" id="RHEA-COMP:10685"/>
        <dbReference type="Rhea" id="RHEA-COMP:10686"/>
        <dbReference type="ChEBI" id="CHEBI:15378"/>
        <dbReference type="ChEBI" id="CHEBI:16304"/>
        <dbReference type="ChEBI" id="CHEBI:18036"/>
        <dbReference type="ChEBI" id="CHEBI:18408"/>
        <dbReference type="ChEBI" id="CHEBI:30616"/>
        <dbReference type="ChEBI" id="CHEBI:57692"/>
        <dbReference type="ChEBI" id="CHEBI:58307"/>
        <dbReference type="EC" id="2.5.1.17"/>
    </reaction>
</comment>
<dbReference type="GO" id="GO:0005524">
    <property type="term" value="F:ATP binding"/>
    <property type="evidence" value="ECO:0007669"/>
    <property type="project" value="UniProtKB-UniRule"/>
</dbReference>
<evidence type="ECO:0000313" key="6">
    <source>
        <dbReference type="EMBL" id="NGO53727.1"/>
    </source>
</evidence>
<dbReference type="PANTHER" id="PTHR12213">
    <property type="entry name" value="CORRINOID ADENOSYLTRANSFERASE"/>
    <property type="match status" value="1"/>
</dbReference>
<evidence type="ECO:0000256" key="3">
    <source>
        <dbReference type="ARBA" id="ARBA00022840"/>
    </source>
</evidence>
<comment type="catalytic activity">
    <reaction evidence="4">
        <text>2 cob(II)yrinate a,c diamide + reduced [electron-transfer flavoprotein] + 2 ATP = 2 adenosylcob(III)yrinate a,c-diamide + 2 triphosphate + oxidized [electron-transfer flavoprotein] + 3 H(+)</text>
        <dbReference type="Rhea" id="RHEA:11528"/>
        <dbReference type="Rhea" id="RHEA-COMP:10685"/>
        <dbReference type="Rhea" id="RHEA-COMP:10686"/>
        <dbReference type="ChEBI" id="CHEBI:15378"/>
        <dbReference type="ChEBI" id="CHEBI:18036"/>
        <dbReference type="ChEBI" id="CHEBI:30616"/>
        <dbReference type="ChEBI" id="CHEBI:57692"/>
        <dbReference type="ChEBI" id="CHEBI:58307"/>
        <dbReference type="ChEBI" id="CHEBI:58503"/>
        <dbReference type="ChEBI" id="CHEBI:58537"/>
        <dbReference type="EC" id="2.5.1.17"/>
    </reaction>
</comment>
<reference evidence="6 7" key="1">
    <citation type="submission" date="2020-02" db="EMBL/GenBank/DDBJ databases">
        <title>Genome sequence of strain CCNWXJ40-4.</title>
        <authorList>
            <person name="Gao J."/>
            <person name="Sun J."/>
        </authorList>
    </citation>
    <scope>NUCLEOTIDE SEQUENCE [LARGE SCALE GENOMIC DNA]</scope>
    <source>
        <strain evidence="6 7">CCNWXJ 40-4</strain>
    </source>
</reference>
<comment type="pathway">
    <text evidence="4">Cofactor biosynthesis; adenosylcobalamin biosynthesis; adenosylcobalamin from cob(II)yrinate a,c-diamide: step 2/7.</text>
</comment>
<dbReference type="GO" id="GO:0009236">
    <property type="term" value="P:cobalamin biosynthetic process"/>
    <property type="evidence" value="ECO:0007669"/>
    <property type="project" value="UniProtKB-UniRule"/>
</dbReference>
<dbReference type="EC" id="2.5.1.17" evidence="4"/>
<dbReference type="SUPFAM" id="SSF89028">
    <property type="entry name" value="Cobalamin adenosyltransferase-like"/>
    <property type="match status" value="1"/>
</dbReference>
<sequence>MANRIGTRPGDTGQTRLASGLLVDKDSPTIETLGVLDELNASIAVVQAVSAFPEQHAILARVRAVIQEIGNLIAAGRSAVLSPKEVEELEVQIRNVRVTSESQPDAVPPVGSLSAAFSEVARAQCRRAERRLLTLSELPFSAPGLGDYPIDRPQFQHALRYLNRLSDFLALTATVADASGGELSKH</sequence>
<dbReference type="PANTHER" id="PTHR12213:SF0">
    <property type="entry name" value="CORRINOID ADENOSYLTRANSFERASE MMAB"/>
    <property type="match status" value="1"/>
</dbReference>
<dbReference type="InterPro" id="IPR036451">
    <property type="entry name" value="CblAdoTrfase-like_sf"/>
</dbReference>
<dbReference type="GO" id="GO:0008817">
    <property type="term" value="F:corrinoid adenosyltransferase activity"/>
    <property type="evidence" value="ECO:0007669"/>
    <property type="project" value="UniProtKB-UniRule"/>
</dbReference>
<accession>A0A6G4WI06</accession>
<dbReference type="Pfam" id="PF01923">
    <property type="entry name" value="Cob_adeno_trans"/>
    <property type="match status" value="1"/>
</dbReference>
<proteinExistence type="inferred from homology"/>
<evidence type="ECO:0000256" key="2">
    <source>
        <dbReference type="ARBA" id="ARBA00022741"/>
    </source>
</evidence>
<comment type="caution">
    <text evidence="6">The sequence shown here is derived from an EMBL/GenBank/DDBJ whole genome shotgun (WGS) entry which is preliminary data.</text>
</comment>
<comment type="similarity">
    <text evidence="4">Belongs to the Cob(I)alamin adenosyltransferase family.</text>
</comment>
<name>A0A6G4WI06_9HYPH</name>
<keyword evidence="2 4" id="KW-0547">Nucleotide-binding</keyword>
<keyword evidence="4" id="KW-0169">Cobalamin biosynthesis</keyword>
<gene>
    <name evidence="6" type="ORF">G6N73_21600</name>
</gene>
<keyword evidence="1 4" id="KW-0808">Transferase</keyword>
<evidence type="ECO:0000256" key="1">
    <source>
        <dbReference type="ARBA" id="ARBA00022679"/>
    </source>
</evidence>
<keyword evidence="7" id="KW-1185">Reference proteome</keyword>
<dbReference type="InterPro" id="IPR016030">
    <property type="entry name" value="CblAdoTrfase-like"/>
</dbReference>
<dbReference type="EMBL" id="JAAKZF010000036">
    <property type="protein sequence ID" value="NGO53727.1"/>
    <property type="molecule type" value="Genomic_DNA"/>
</dbReference>
<evidence type="ECO:0000313" key="7">
    <source>
        <dbReference type="Proteomes" id="UP001642900"/>
    </source>
</evidence>
<evidence type="ECO:0000256" key="4">
    <source>
        <dbReference type="RuleBase" id="RU366026"/>
    </source>
</evidence>
<feature type="domain" description="Cobalamin adenosyltransferase-like" evidence="5">
    <location>
        <begin position="5"/>
        <end position="174"/>
    </location>
</feature>
<dbReference type="Proteomes" id="UP001642900">
    <property type="component" value="Unassembled WGS sequence"/>
</dbReference>
<organism evidence="6 7">
    <name type="scientific">Allomesorhizobium camelthorni</name>
    <dbReference type="NCBI Taxonomy" id="475069"/>
    <lineage>
        <taxon>Bacteria</taxon>
        <taxon>Pseudomonadati</taxon>
        <taxon>Pseudomonadota</taxon>
        <taxon>Alphaproteobacteria</taxon>
        <taxon>Hyphomicrobiales</taxon>
        <taxon>Phyllobacteriaceae</taxon>
        <taxon>Allomesorhizobium</taxon>
    </lineage>
</organism>
<dbReference type="Gene3D" id="1.20.1200.10">
    <property type="entry name" value="Cobalamin adenosyltransferase-like"/>
    <property type="match status" value="1"/>
</dbReference>
<evidence type="ECO:0000259" key="5">
    <source>
        <dbReference type="Pfam" id="PF01923"/>
    </source>
</evidence>
<dbReference type="AlphaFoldDB" id="A0A6G4WI06"/>
<dbReference type="RefSeq" id="WP_165031378.1">
    <property type="nucleotide sequence ID" value="NZ_JAAKZF010000036.1"/>
</dbReference>
<protein>
    <recommendedName>
        <fullName evidence="4">Corrinoid adenosyltransferase</fullName>
        <ecNumber evidence="4">2.5.1.17</ecNumber>
    </recommendedName>
    <alternativeName>
        <fullName evidence="4">Cob(II)alamin adenosyltransferase</fullName>
    </alternativeName>
    <alternativeName>
        <fullName evidence="4">Cob(II)yrinic acid a,c-diamide adenosyltransferase</fullName>
    </alternativeName>
    <alternativeName>
        <fullName evidence="4">Cobinamide/cobalamin adenosyltransferase</fullName>
    </alternativeName>
</protein>
<keyword evidence="3 4" id="KW-0067">ATP-binding</keyword>